<dbReference type="AlphaFoldDB" id="A0AAN8WF61"/>
<dbReference type="EMBL" id="JBAMMX010000002">
    <property type="protein sequence ID" value="KAK6945478.1"/>
    <property type="molecule type" value="Genomic_DNA"/>
</dbReference>
<dbReference type="SUPFAM" id="SSF53098">
    <property type="entry name" value="Ribonuclease H-like"/>
    <property type="match status" value="1"/>
</dbReference>
<dbReference type="Pfam" id="PF05699">
    <property type="entry name" value="Dimer_Tnp_hAT"/>
    <property type="match status" value="1"/>
</dbReference>
<gene>
    <name evidence="2" type="ORF">RJ641_013022</name>
</gene>
<dbReference type="InterPro" id="IPR008906">
    <property type="entry name" value="HATC_C_dom"/>
</dbReference>
<keyword evidence="3" id="KW-1185">Reference proteome</keyword>
<evidence type="ECO:0000259" key="1">
    <source>
        <dbReference type="Pfam" id="PF05699"/>
    </source>
</evidence>
<proteinExistence type="predicted"/>
<dbReference type="GO" id="GO:0046983">
    <property type="term" value="F:protein dimerization activity"/>
    <property type="evidence" value="ECO:0007669"/>
    <property type="project" value="InterPro"/>
</dbReference>
<dbReference type="PANTHER" id="PTHR23272">
    <property type="entry name" value="BED FINGER-RELATED"/>
    <property type="match status" value="1"/>
</dbReference>
<evidence type="ECO:0000313" key="2">
    <source>
        <dbReference type="EMBL" id="KAK6945478.1"/>
    </source>
</evidence>
<protein>
    <submittedName>
        <fullName evidence="2">HAT, C-terminal dimerization domain</fullName>
    </submittedName>
</protein>
<evidence type="ECO:0000313" key="3">
    <source>
        <dbReference type="Proteomes" id="UP001370490"/>
    </source>
</evidence>
<dbReference type="InterPro" id="IPR012337">
    <property type="entry name" value="RNaseH-like_sf"/>
</dbReference>
<reference evidence="2 3" key="1">
    <citation type="submission" date="2023-12" db="EMBL/GenBank/DDBJ databases">
        <title>A high-quality genome assembly for Dillenia turbinata (Dilleniales).</title>
        <authorList>
            <person name="Chanderbali A."/>
        </authorList>
    </citation>
    <scope>NUCLEOTIDE SEQUENCE [LARGE SCALE GENOMIC DNA]</scope>
    <source>
        <strain evidence="2">LSX21</strain>
        <tissue evidence="2">Leaf</tissue>
    </source>
</reference>
<feature type="non-terminal residue" evidence="2">
    <location>
        <position position="129"/>
    </location>
</feature>
<feature type="domain" description="HAT C-terminal dimerisation" evidence="1">
    <location>
        <begin position="9"/>
        <end position="91"/>
    </location>
</feature>
<organism evidence="2 3">
    <name type="scientific">Dillenia turbinata</name>
    <dbReference type="NCBI Taxonomy" id="194707"/>
    <lineage>
        <taxon>Eukaryota</taxon>
        <taxon>Viridiplantae</taxon>
        <taxon>Streptophyta</taxon>
        <taxon>Embryophyta</taxon>
        <taxon>Tracheophyta</taxon>
        <taxon>Spermatophyta</taxon>
        <taxon>Magnoliopsida</taxon>
        <taxon>eudicotyledons</taxon>
        <taxon>Gunneridae</taxon>
        <taxon>Pentapetalae</taxon>
        <taxon>Dilleniales</taxon>
        <taxon>Dilleniaceae</taxon>
        <taxon>Dillenia</taxon>
    </lineage>
</organism>
<comment type="caution">
    <text evidence="2">The sequence shown here is derived from an EMBL/GenBank/DDBJ whole genome shotgun (WGS) entry which is preliminary data.</text>
</comment>
<name>A0AAN8WF61_9MAGN</name>
<sequence>MKDNLSRSELDAYLDEKLYPTQVNETKDDFNILNYWKSVQTKFPIMSIMVKDILAILVSSVVFERAFSIGGSFENDHEKFELLNVASITCVVHKSVPISNSEKPVSMAWILVLAWCKYHNILLLFDFIN</sequence>
<dbReference type="PANTHER" id="PTHR23272:SF161">
    <property type="entry name" value="ZINC FINGER BED DOMAIN-CONTAINING PROTEIN RICESLEEPER 1-LIKE"/>
    <property type="match status" value="1"/>
</dbReference>
<accession>A0AAN8WF61</accession>
<dbReference type="Proteomes" id="UP001370490">
    <property type="component" value="Unassembled WGS sequence"/>
</dbReference>